<evidence type="ECO:0000256" key="13">
    <source>
        <dbReference type="RuleBase" id="RU361174"/>
    </source>
</evidence>
<dbReference type="Proteomes" id="UP001430584">
    <property type="component" value="Unassembled WGS sequence"/>
</dbReference>
<comment type="subcellular location">
    <subcellularLocation>
        <location evidence="2">Secreted</location>
    </subcellularLocation>
</comment>
<feature type="chain" id="PRO_5002544785" description="Beta-xylanase" evidence="15">
    <location>
        <begin position="20"/>
        <end position="466"/>
    </location>
</feature>
<comment type="catalytic activity">
    <reaction evidence="1 13">
        <text>Endohydrolysis of (1-&gt;4)-beta-D-xylosidic linkages in xylans.</text>
        <dbReference type="EC" id="3.2.1.8"/>
    </reaction>
</comment>
<protein>
    <recommendedName>
        <fullName evidence="13">Beta-xylanase</fullName>
        <ecNumber evidence="13">3.2.1.8</ecNumber>
    </recommendedName>
</protein>
<dbReference type="SMART" id="SM00633">
    <property type="entry name" value="Glyco_10"/>
    <property type="match status" value="1"/>
</dbReference>
<dbReference type="InterPro" id="IPR031158">
    <property type="entry name" value="GH10_AS"/>
</dbReference>
<evidence type="ECO:0000256" key="8">
    <source>
        <dbReference type="ARBA" id="ARBA00022801"/>
    </source>
</evidence>
<evidence type="ECO:0000256" key="10">
    <source>
        <dbReference type="ARBA" id="ARBA00023295"/>
    </source>
</evidence>
<reference evidence="19 20" key="1">
    <citation type="submission" date="2015-03" db="EMBL/GenBank/DDBJ databases">
        <authorList>
            <person name="Morales-Cruz A."/>
            <person name="Amrine K.C."/>
            <person name="Cantu D."/>
        </authorList>
    </citation>
    <scope>NUCLEOTIDE SEQUENCE [LARGE SCALE GENOMIC DNA]</scope>
    <source>
        <strain evidence="19">DS831</strain>
    </source>
</reference>
<evidence type="ECO:0000313" key="21">
    <source>
        <dbReference type="Proteomes" id="UP001430584"/>
    </source>
</evidence>
<feature type="active site" description="Nucleophile" evidence="12">
    <location>
        <position position="265"/>
    </location>
</feature>
<evidence type="ECO:0000256" key="2">
    <source>
        <dbReference type="ARBA" id="ARBA00004613"/>
    </source>
</evidence>
<keyword evidence="5" id="KW-0964">Secreted</keyword>
<keyword evidence="10 13" id="KW-0326">Glycosidase</keyword>
<keyword evidence="8 13" id="KW-0378">Hydrolase</keyword>
<dbReference type="GO" id="GO:0030248">
    <property type="term" value="F:cellulose binding"/>
    <property type="evidence" value="ECO:0007669"/>
    <property type="project" value="InterPro"/>
</dbReference>
<evidence type="ECO:0000313" key="19">
    <source>
        <dbReference type="EMBL" id="KKY19593.1"/>
    </source>
</evidence>
<feature type="domain" description="GH10" evidence="17">
    <location>
        <begin position="33"/>
        <end position="344"/>
    </location>
</feature>
<dbReference type="PANTHER" id="PTHR31490:SF35">
    <property type="entry name" value="ENDO-1,4-BETA-XYLANASE"/>
    <property type="match status" value="1"/>
</dbReference>
<dbReference type="SUPFAM" id="SSF57180">
    <property type="entry name" value="Cellulose-binding domain"/>
    <property type="match status" value="1"/>
</dbReference>
<keyword evidence="21" id="KW-1185">Reference proteome</keyword>
<reference evidence="19 20" key="2">
    <citation type="submission" date="2015-05" db="EMBL/GenBank/DDBJ databases">
        <title>Distinctive expansion of gene families associated with plant cell wall degradation and secondary metabolism in the genomes of grapevine trunk pathogens.</title>
        <authorList>
            <person name="Lawrence D.P."/>
            <person name="Travadon R."/>
            <person name="Rolshausen P.E."/>
            <person name="Baumgartner K."/>
        </authorList>
    </citation>
    <scope>NUCLEOTIDE SEQUENCE [LARGE SCALE GENOMIC DNA]</scope>
    <source>
        <strain evidence="19">DS831</strain>
    </source>
</reference>
<name>A0A0G2G792_9PEZI</name>
<dbReference type="GeneID" id="92011505"/>
<evidence type="ECO:0000256" key="1">
    <source>
        <dbReference type="ARBA" id="ARBA00000681"/>
    </source>
</evidence>
<feature type="region of interest" description="Disordered" evidence="14">
    <location>
        <begin position="351"/>
        <end position="427"/>
    </location>
</feature>
<dbReference type="EMBL" id="JAJVCZ030000007">
    <property type="protein sequence ID" value="KAL0258247.1"/>
    <property type="molecule type" value="Genomic_DNA"/>
</dbReference>
<dbReference type="EMBL" id="LAQI01000111">
    <property type="protein sequence ID" value="KKY19593.1"/>
    <property type="molecule type" value="Genomic_DNA"/>
</dbReference>
<dbReference type="InterPro" id="IPR000254">
    <property type="entry name" value="CBD"/>
</dbReference>
<dbReference type="RefSeq" id="XP_066631276.1">
    <property type="nucleotide sequence ID" value="XM_066778839.1"/>
</dbReference>
<dbReference type="Pfam" id="PF00331">
    <property type="entry name" value="Glyco_hydro_10"/>
    <property type="match status" value="1"/>
</dbReference>
<evidence type="ECO:0000256" key="9">
    <source>
        <dbReference type="ARBA" id="ARBA00023277"/>
    </source>
</evidence>
<dbReference type="Proteomes" id="UP000034182">
    <property type="component" value="Unassembled WGS sequence"/>
</dbReference>
<dbReference type="EC" id="3.2.1.8" evidence="13"/>
<proteinExistence type="inferred from homology"/>
<dbReference type="SUPFAM" id="SSF51445">
    <property type="entry name" value="(Trans)glycosidases"/>
    <property type="match status" value="1"/>
</dbReference>
<comment type="similarity">
    <text evidence="4 13">Belongs to the glycosyl hydrolase 10 (cellulase F) family.</text>
</comment>
<comment type="caution">
    <text evidence="19">The sequence shown here is derived from an EMBL/GenBank/DDBJ whole genome shotgun (WGS) entry which is preliminary data.</text>
</comment>
<dbReference type="AlphaFoldDB" id="A0A0G2G792"/>
<evidence type="ECO:0000256" key="15">
    <source>
        <dbReference type="SAM" id="SignalP"/>
    </source>
</evidence>
<feature type="signal peptide" evidence="15">
    <location>
        <begin position="1"/>
        <end position="19"/>
    </location>
</feature>
<dbReference type="GO" id="GO:0045493">
    <property type="term" value="P:xylan catabolic process"/>
    <property type="evidence" value="ECO:0007669"/>
    <property type="project" value="UniProtKB-KW"/>
</dbReference>
<evidence type="ECO:0000256" key="7">
    <source>
        <dbReference type="ARBA" id="ARBA00022729"/>
    </source>
</evidence>
<gene>
    <name evidence="18" type="ORF">SLS55_007420</name>
    <name evidence="19" type="ORF">UCDDS831_g05252</name>
</gene>
<keyword evidence="11 13" id="KW-0624">Polysaccharide degradation</keyword>
<keyword evidence="7 15" id="KW-0732">Signal</keyword>
<dbReference type="PROSITE" id="PS51760">
    <property type="entry name" value="GH10_2"/>
    <property type="match status" value="1"/>
</dbReference>
<evidence type="ECO:0000259" key="17">
    <source>
        <dbReference type="PROSITE" id="PS51760"/>
    </source>
</evidence>
<evidence type="ECO:0000256" key="4">
    <source>
        <dbReference type="ARBA" id="ARBA00007495"/>
    </source>
</evidence>
<dbReference type="InterPro" id="IPR001000">
    <property type="entry name" value="GH10_dom"/>
</dbReference>
<organism evidence="19 20">
    <name type="scientific">Diplodia seriata</name>
    <dbReference type="NCBI Taxonomy" id="420778"/>
    <lineage>
        <taxon>Eukaryota</taxon>
        <taxon>Fungi</taxon>
        <taxon>Dikarya</taxon>
        <taxon>Ascomycota</taxon>
        <taxon>Pezizomycotina</taxon>
        <taxon>Dothideomycetes</taxon>
        <taxon>Dothideomycetes incertae sedis</taxon>
        <taxon>Botryosphaeriales</taxon>
        <taxon>Botryosphaeriaceae</taxon>
        <taxon>Diplodia</taxon>
    </lineage>
</organism>
<evidence type="ECO:0000313" key="18">
    <source>
        <dbReference type="EMBL" id="KAL0258247.1"/>
    </source>
</evidence>
<keyword evidence="6" id="KW-0858">Xylan degradation</keyword>
<dbReference type="Gene3D" id="3.20.20.80">
    <property type="entry name" value="Glycosidases"/>
    <property type="match status" value="1"/>
</dbReference>
<comment type="pathway">
    <text evidence="3">Glycan degradation; xylan degradation.</text>
</comment>
<evidence type="ECO:0000313" key="20">
    <source>
        <dbReference type="Proteomes" id="UP000034182"/>
    </source>
</evidence>
<dbReference type="GO" id="GO:0005576">
    <property type="term" value="C:extracellular region"/>
    <property type="evidence" value="ECO:0007669"/>
    <property type="project" value="UniProtKB-SubCell"/>
</dbReference>
<dbReference type="PROSITE" id="PS00591">
    <property type="entry name" value="GH10_1"/>
    <property type="match status" value="1"/>
</dbReference>
<evidence type="ECO:0000256" key="14">
    <source>
        <dbReference type="SAM" id="MobiDB-lite"/>
    </source>
</evidence>
<dbReference type="GO" id="GO:0031176">
    <property type="term" value="F:endo-1,4-beta-xylanase activity"/>
    <property type="evidence" value="ECO:0007669"/>
    <property type="project" value="UniProtKB-EC"/>
</dbReference>
<accession>A0A0G2G792</accession>
<dbReference type="InterPro" id="IPR035971">
    <property type="entry name" value="CBD_sf"/>
</dbReference>
<evidence type="ECO:0000256" key="5">
    <source>
        <dbReference type="ARBA" id="ARBA00022525"/>
    </source>
</evidence>
<reference evidence="18 21" key="3">
    <citation type="submission" date="2024-02" db="EMBL/GenBank/DDBJ databases">
        <title>De novo assembly and annotation of 12 fungi associated with fruit tree decline syndrome in Ontario, Canada.</title>
        <authorList>
            <person name="Sulman M."/>
            <person name="Ellouze W."/>
            <person name="Ilyukhin E."/>
        </authorList>
    </citation>
    <scope>NUCLEOTIDE SEQUENCE [LARGE SCALE GENOMIC DNA]</scope>
    <source>
        <strain evidence="18 21">FDS-637</strain>
    </source>
</reference>
<dbReference type="Pfam" id="PF00734">
    <property type="entry name" value="CBM_1"/>
    <property type="match status" value="1"/>
</dbReference>
<dbReference type="InterPro" id="IPR017853">
    <property type="entry name" value="GH"/>
</dbReference>
<feature type="domain" description="CBM1" evidence="16">
    <location>
        <begin position="430"/>
        <end position="466"/>
    </location>
</feature>
<keyword evidence="9 13" id="KW-0119">Carbohydrate metabolism</keyword>
<evidence type="ECO:0000256" key="6">
    <source>
        <dbReference type="ARBA" id="ARBA00022651"/>
    </source>
</evidence>
<dbReference type="PROSITE" id="PS51164">
    <property type="entry name" value="CBM1_2"/>
    <property type="match status" value="1"/>
</dbReference>
<evidence type="ECO:0000259" key="16">
    <source>
        <dbReference type="PROSITE" id="PS51164"/>
    </source>
</evidence>
<dbReference type="PANTHER" id="PTHR31490">
    <property type="entry name" value="GLYCOSYL HYDROLASE"/>
    <property type="match status" value="1"/>
</dbReference>
<dbReference type="SMART" id="SM00236">
    <property type="entry name" value="fCBD"/>
    <property type="match status" value="1"/>
</dbReference>
<dbReference type="PRINTS" id="PR00134">
    <property type="entry name" value="GLHYDRLASE10"/>
</dbReference>
<sequence length="466" mass="49457">MSFVATAFTSLLAVQAAQAIPFSRRAAAGLNTAAQAAGLEYFGSATDNPELTDTDYVAGLNNTADFGQITPGNSMKWDTIEPSQDSFSYTKGDVIADLAEANGQKLRCHNLVWYNQLPNWVKTGGFDNATLVEILKNHITNEVTHYKGRCDHWDVVNEALDDDGNHRDFVFYNTIGEAYIPIAFAAAAAADPDAKLYYNDYSIEWSGNKQKAAKKIVELIQSYGVKIDGVGLQAHFTVGNTVGQDALETTIQDFASLGVEVAITELDIRMETPATDANLEQQATDYKSIVNACLNQKDACKGITIWDYTDKYSWVPSTFSGYGAALPWDDNLEKKPAYDAILSALQAAAGTNSSSTSTPAVETTTPAAATPTPTATKTSSSAVVATSATSVEVAETPVETPVETPAETAAETPSATPSASTGSAGSASGSTVARYGQCGGASYSGSTTCESGATCKEWNRYYFQCI</sequence>
<evidence type="ECO:0000256" key="12">
    <source>
        <dbReference type="PROSITE-ProRule" id="PRU10061"/>
    </source>
</evidence>
<evidence type="ECO:0000256" key="3">
    <source>
        <dbReference type="ARBA" id="ARBA00004851"/>
    </source>
</evidence>
<dbReference type="PROSITE" id="PS00562">
    <property type="entry name" value="CBM1_1"/>
    <property type="match status" value="1"/>
</dbReference>
<dbReference type="InterPro" id="IPR044846">
    <property type="entry name" value="GH10"/>
</dbReference>
<evidence type="ECO:0000256" key="11">
    <source>
        <dbReference type="ARBA" id="ARBA00023326"/>
    </source>
</evidence>